<dbReference type="Pfam" id="PF05235">
    <property type="entry name" value="CHAD"/>
    <property type="match status" value="1"/>
</dbReference>
<dbReference type="Gene3D" id="1.40.20.10">
    <property type="entry name" value="CHAD domain"/>
    <property type="match status" value="1"/>
</dbReference>
<proteinExistence type="predicted"/>
<dbReference type="AlphaFoldDB" id="A0A4U6BME0"/>
<dbReference type="PANTHER" id="PTHR39339">
    <property type="entry name" value="SLR1444 PROTEIN"/>
    <property type="match status" value="1"/>
</dbReference>
<evidence type="ECO:0000313" key="2">
    <source>
        <dbReference type="EMBL" id="TKT71031.1"/>
    </source>
</evidence>
<evidence type="ECO:0000313" key="3">
    <source>
        <dbReference type="Proteomes" id="UP000034832"/>
    </source>
</evidence>
<feature type="domain" description="CHAD" evidence="1">
    <location>
        <begin position="7"/>
        <end position="289"/>
    </location>
</feature>
<dbReference type="Proteomes" id="UP000034832">
    <property type="component" value="Unassembled WGS sequence"/>
</dbReference>
<dbReference type="SMART" id="SM00880">
    <property type="entry name" value="CHAD"/>
    <property type="match status" value="1"/>
</dbReference>
<dbReference type="PROSITE" id="PS51708">
    <property type="entry name" value="CHAD"/>
    <property type="match status" value="1"/>
</dbReference>
<protein>
    <submittedName>
        <fullName evidence="2">CHAD domain-containing protein</fullName>
    </submittedName>
</protein>
<dbReference type="RefSeq" id="WP_046828357.1">
    <property type="nucleotide sequence ID" value="NZ_LBIA02000001.1"/>
</dbReference>
<name>A0A4U6BME0_9BRAD</name>
<dbReference type="PANTHER" id="PTHR39339:SF1">
    <property type="entry name" value="CHAD DOMAIN-CONTAINING PROTEIN"/>
    <property type="match status" value="1"/>
</dbReference>
<accession>A0A4U6BME0</accession>
<dbReference type="EMBL" id="LBIA02000001">
    <property type="protein sequence ID" value="TKT71031.1"/>
    <property type="molecule type" value="Genomic_DNA"/>
</dbReference>
<keyword evidence="3" id="KW-1185">Reference proteome</keyword>
<sequence>MMVDPQAPPVAHSLRQTGDNILATARAAHERLQDPLHGGEPSTAIHDLRVALKRWQALLRLLQGPIGDEATVLRHEARLLAREFGRSRDAQSVLDALADIAKQRDAGTPTMSQRTEATITRRLQETREASEAAQLNAEVHQRLRDGLARASACLASWPLERISFEDSVTALARSYRRARRRLPREWDDTNPEAIHEFRKAIVAFRYQLDLIAPLWPKVWRAFIDEVQKLRMQLGKSNDLVALNLLTQPNQPLAHWRSRLTPPIESRRRFHLERARLLSGRMFAESPRSFRKRIEALAKAATTSG</sequence>
<comment type="caution">
    <text evidence="2">The sequence shown here is derived from an EMBL/GenBank/DDBJ whole genome shotgun (WGS) entry which is preliminary data.</text>
</comment>
<evidence type="ECO:0000259" key="1">
    <source>
        <dbReference type="PROSITE" id="PS51708"/>
    </source>
</evidence>
<dbReference type="InterPro" id="IPR038186">
    <property type="entry name" value="CHAD_dom_sf"/>
</dbReference>
<reference evidence="2" key="1">
    <citation type="submission" date="2019-04" db="EMBL/GenBank/DDBJ databases">
        <title>Whole genome sequencing of cave bacteria.</title>
        <authorList>
            <person name="Gan H.M."/>
            <person name="Barton H."/>
            <person name="Savka M.A."/>
        </authorList>
    </citation>
    <scope>NUCLEOTIDE SEQUENCE [LARGE SCALE GENOMIC DNA]</scope>
    <source>
        <strain evidence="2">LC387</strain>
    </source>
</reference>
<organism evidence="2 3">
    <name type="scientific">Afipia massiliensis</name>
    <dbReference type="NCBI Taxonomy" id="211460"/>
    <lineage>
        <taxon>Bacteria</taxon>
        <taxon>Pseudomonadati</taxon>
        <taxon>Pseudomonadota</taxon>
        <taxon>Alphaproteobacteria</taxon>
        <taxon>Hyphomicrobiales</taxon>
        <taxon>Nitrobacteraceae</taxon>
        <taxon>Afipia</taxon>
    </lineage>
</organism>
<dbReference type="OrthoDB" id="8453396at2"/>
<dbReference type="STRING" id="211460.YH63_12730"/>
<dbReference type="InterPro" id="IPR007899">
    <property type="entry name" value="CHAD_dom"/>
</dbReference>
<gene>
    <name evidence="2" type="ORF">YH63_006200</name>
</gene>